<dbReference type="Proteomes" id="UP000248161">
    <property type="component" value="Unassembled WGS sequence"/>
</dbReference>
<dbReference type="PANTHER" id="PTHR45947">
    <property type="entry name" value="SULFOQUINOVOSYL TRANSFERASE SQD2"/>
    <property type="match status" value="1"/>
</dbReference>
<dbReference type="AlphaFoldDB" id="A0A2V3HS02"/>
<feature type="domain" description="Glycosyltransferase subfamily 4-like N-terminal" evidence="2">
    <location>
        <begin position="92"/>
        <end position="282"/>
    </location>
</feature>
<evidence type="ECO:0000259" key="1">
    <source>
        <dbReference type="Pfam" id="PF00534"/>
    </source>
</evidence>
<dbReference type="Pfam" id="PF13439">
    <property type="entry name" value="Glyco_transf_4"/>
    <property type="match status" value="1"/>
</dbReference>
<dbReference type="EMBL" id="PSPG01000007">
    <property type="protein sequence ID" value="PXF21569.1"/>
    <property type="molecule type" value="Genomic_DNA"/>
</dbReference>
<feature type="domain" description="Glycosyl transferase family 1" evidence="1">
    <location>
        <begin position="309"/>
        <end position="466"/>
    </location>
</feature>
<evidence type="ECO:0000259" key="2">
    <source>
        <dbReference type="Pfam" id="PF13439"/>
    </source>
</evidence>
<evidence type="ECO:0000313" key="3">
    <source>
        <dbReference type="EMBL" id="PXF21569.1"/>
    </source>
</evidence>
<dbReference type="GO" id="GO:0016757">
    <property type="term" value="F:glycosyltransferase activity"/>
    <property type="evidence" value="ECO:0007669"/>
    <property type="project" value="InterPro"/>
</dbReference>
<dbReference type="InterPro" id="IPR001296">
    <property type="entry name" value="Glyco_trans_1"/>
</dbReference>
<accession>A0A2V3HS02</accession>
<dbReference type="SUPFAM" id="SSF53756">
    <property type="entry name" value="UDP-Glycosyltransferase/glycogen phosphorylase"/>
    <property type="match status" value="1"/>
</dbReference>
<organism evidence="3 4">
    <name type="scientific">Candidatus Thalassarchaeum betae</name>
    <dbReference type="NCBI Taxonomy" id="2599289"/>
    <lineage>
        <taxon>Archaea</taxon>
        <taxon>Methanobacteriati</taxon>
        <taxon>Thermoplasmatota</taxon>
        <taxon>Candidatus Poseidoniia</taxon>
        <taxon>Candidatus Poseidoniales</taxon>
        <taxon>Candidatus Thalassarchaeaceae</taxon>
        <taxon>Candidatus Thalassarchaeum</taxon>
    </lineage>
</organism>
<dbReference type="CDD" id="cd03801">
    <property type="entry name" value="GT4_PimA-like"/>
    <property type="match status" value="1"/>
</dbReference>
<name>A0A2V3HS02_9ARCH</name>
<comment type="caution">
    <text evidence="3">The sequence shown here is derived from an EMBL/GenBank/DDBJ whole genome shotgun (WGS) entry which is preliminary data.</text>
</comment>
<gene>
    <name evidence="3" type="ORF">CXX69_03875</name>
</gene>
<dbReference type="Gene3D" id="3.40.50.2000">
    <property type="entry name" value="Glycogen Phosphorylase B"/>
    <property type="match status" value="2"/>
</dbReference>
<sequence length="491" mass="53049">MMRKSSFSHQPSFGTDRMVSTMAASSLRVGMTTVTWTGRISAMLSGRATGGPALNDANTCPESVRLKGGGLSAKRRVAMHIAMLSAEYPPRWGGMGSTVYHLSTALAAKGHRVTVITRSGGGGQPPRIEGVEVLTVGWVPIPMAFTRSYGRSAMRALKRLHARAPVDIVHLHCPMISWSAGQFARCRDNVAPVVSSLHGSWLGERDGLVAASEQREAAVWANPNDLAILLTAKHYAGYERAAINGSNVCVSNSLATKRDFESRYSPPPDWDCEVVHWGVDTSMFFPLHRDDEDAMSRHAAIRQRFGAQSSDSTLLLAVGRLAARKGHGSLLKAFAKVRVSAPAARLVIVGRGHLRSRLESQARKLGIGDAVTIESGMPFEELAALFRSADLVVYPSYYEGQGLIPLEAMASGTPVVTVDHGPLPEMVDDSVGGLFTMGDADSMADAILTEMSDRATMLEKGEAGRRRVLDRFTYDYDAERFIGIYERASGS</sequence>
<evidence type="ECO:0000313" key="4">
    <source>
        <dbReference type="Proteomes" id="UP000248161"/>
    </source>
</evidence>
<evidence type="ECO:0008006" key="5">
    <source>
        <dbReference type="Google" id="ProtNLM"/>
    </source>
</evidence>
<dbReference type="InterPro" id="IPR050194">
    <property type="entry name" value="Glycosyltransferase_grp1"/>
</dbReference>
<dbReference type="Pfam" id="PF00534">
    <property type="entry name" value="Glycos_transf_1"/>
    <property type="match status" value="1"/>
</dbReference>
<reference evidence="3 4" key="1">
    <citation type="journal article" date="2015" name="Nat. Commun.">
        <title>Genomic and transcriptomic evidence for scavenging of diverse organic compounds by widespread deep-sea archaea.</title>
        <authorList>
            <person name="Li M."/>
            <person name="Baker B.J."/>
            <person name="Anantharaman K."/>
            <person name="Jain S."/>
            <person name="Breier J.A."/>
            <person name="Dick G.J."/>
        </authorList>
    </citation>
    <scope>NUCLEOTIDE SEQUENCE [LARGE SCALE GENOMIC DNA]</scope>
    <source>
        <strain evidence="3">Cayman_51_deep</strain>
    </source>
</reference>
<dbReference type="InterPro" id="IPR028098">
    <property type="entry name" value="Glyco_trans_4-like_N"/>
</dbReference>
<proteinExistence type="predicted"/>
<protein>
    <recommendedName>
        <fullName evidence="5">Glycosyltransferase family 1 protein</fullName>
    </recommendedName>
</protein>
<dbReference type="PANTHER" id="PTHR45947:SF3">
    <property type="entry name" value="SULFOQUINOVOSYL TRANSFERASE SQD2"/>
    <property type="match status" value="1"/>
</dbReference>